<name>A0ABM7MAB7_9GAMM</name>
<organism evidence="2 3">
    <name type="scientific">Thiomicrorhabdus immobilis</name>
    <dbReference type="NCBI Taxonomy" id="2791037"/>
    <lineage>
        <taxon>Bacteria</taxon>
        <taxon>Pseudomonadati</taxon>
        <taxon>Pseudomonadota</taxon>
        <taxon>Gammaproteobacteria</taxon>
        <taxon>Thiotrichales</taxon>
        <taxon>Piscirickettsiaceae</taxon>
        <taxon>Thiomicrorhabdus</taxon>
    </lineage>
</organism>
<dbReference type="SUPFAM" id="SSF56935">
    <property type="entry name" value="Porins"/>
    <property type="match status" value="1"/>
</dbReference>
<dbReference type="Pfam" id="PF07396">
    <property type="entry name" value="Porin_O_P"/>
    <property type="match status" value="1"/>
</dbReference>
<dbReference type="InterPro" id="IPR023614">
    <property type="entry name" value="Porin_dom_sf"/>
</dbReference>
<accession>A0ABM7MAB7</accession>
<dbReference type="RefSeq" id="WP_237261974.1">
    <property type="nucleotide sequence ID" value="NZ_AP024202.1"/>
</dbReference>
<evidence type="ECO:0000256" key="1">
    <source>
        <dbReference type="SAM" id="SignalP"/>
    </source>
</evidence>
<keyword evidence="3" id="KW-1185">Reference proteome</keyword>
<dbReference type="Proteomes" id="UP001054820">
    <property type="component" value="Chromosome"/>
</dbReference>
<evidence type="ECO:0000313" key="2">
    <source>
        <dbReference type="EMBL" id="BCN92269.1"/>
    </source>
</evidence>
<proteinExistence type="predicted"/>
<reference evidence="2" key="1">
    <citation type="journal article" date="2022" name="Arch. Microbiol.">
        <title>Thiomicrorhabdus immobilis sp. nov., a mesophilic sulfur-oxidizing bacterium isolated from sediment of a brackish lake in northern Japan.</title>
        <authorList>
            <person name="Kojima H."/>
            <person name="Mochizuki J."/>
            <person name="Kanda M."/>
            <person name="Watanabe T."/>
            <person name="Fukui M."/>
        </authorList>
    </citation>
    <scope>NUCLEOTIDE SEQUENCE</scope>
    <source>
        <strain evidence="2">Am19</strain>
    </source>
</reference>
<gene>
    <name evidence="2" type="ORF">THMIRHAM_00540</name>
</gene>
<evidence type="ECO:0000313" key="3">
    <source>
        <dbReference type="Proteomes" id="UP001054820"/>
    </source>
</evidence>
<keyword evidence="1" id="KW-0732">Signal</keyword>
<dbReference type="Gene3D" id="2.40.160.10">
    <property type="entry name" value="Porin"/>
    <property type="match status" value="1"/>
</dbReference>
<sequence length="455" mass="49691">MFNKKLKFKKSALLLALAGAITTQPVLAANWLMIQGTEKPDQAPRAKVWGFAQIDYQQTDDTKLPTLSGAAAGLSGDSAAFNQMAPQLSTSSGFNIKRARIGVRGANFPLDKNVNYFLMTELGNNGITTGGSGSQGQLTDASITLNHIKGARIRVGLFKTPGSEESFKGIPVFNYVNFTNGTDRLLIEKKVDNSTPVGALPDGVPAPARQENTIYGTRTDPAFAVRDTGIQIFDTFKNNDWEYSYAVMIGNGNGLALTDNDKNKDLYLYGSAEKVFDNSQGPRRHSMKMYAWSQTGKRTVDSTEHKRDRAGVGMTYFDGKYRAAAEYFTADGMIWGGPVAGATNTPLSVFTDQKADAYQLDLGYRIKPNIELNARYDVLNSATKSDANTGTGIDKKRVFTTTTLGAQYFFNKKTSVRLNYEIRDLDAPTALAGSNPTRVAKVLDNRLSAQLMMVF</sequence>
<feature type="signal peptide" evidence="1">
    <location>
        <begin position="1"/>
        <end position="28"/>
    </location>
</feature>
<feature type="chain" id="PRO_5045318879" description="Porin" evidence="1">
    <location>
        <begin position="29"/>
        <end position="455"/>
    </location>
</feature>
<dbReference type="InterPro" id="IPR010870">
    <property type="entry name" value="Porin_O/P"/>
</dbReference>
<evidence type="ECO:0008006" key="4">
    <source>
        <dbReference type="Google" id="ProtNLM"/>
    </source>
</evidence>
<dbReference type="EMBL" id="AP024202">
    <property type="protein sequence ID" value="BCN92269.1"/>
    <property type="molecule type" value="Genomic_DNA"/>
</dbReference>
<protein>
    <recommendedName>
        <fullName evidence="4">Porin</fullName>
    </recommendedName>
</protein>